<dbReference type="SMART" id="SM00388">
    <property type="entry name" value="HisKA"/>
    <property type="match status" value="1"/>
</dbReference>
<name>A0AA49JKF0_9BACT</name>
<dbReference type="EMBL" id="CP120682">
    <property type="protein sequence ID" value="WKN40277.1"/>
    <property type="molecule type" value="Genomic_DNA"/>
</dbReference>
<dbReference type="CDD" id="cd00130">
    <property type="entry name" value="PAS"/>
    <property type="match status" value="1"/>
</dbReference>
<feature type="coiled-coil region" evidence="5">
    <location>
        <begin position="132"/>
        <end position="188"/>
    </location>
</feature>
<dbReference type="Gene3D" id="1.10.287.130">
    <property type="match status" value="1"/>
</dbReference>
<dbReference type="CDD" id="cd16922">
    <property type="entry name" value="HATPase_EvgS-ArcB-TorS-like"/>
    <property type="match status" value="1"/>
</dbReference>
<dbReference type="InterPro" id="IPR058544">
    <property type="entry name" value="ETR1_N"/>
</dbReference>
<gene>
    <name evidence="11" type="ORF">K4G66_16415</name>
</gene>
<evidence type="ECO:0000259" key="7">
    <source>
        <dbReference type="PROSITE" id="PS50109"/>
    </source>
</evidence>
<dbReference type="InterPro" id="IPR001789">
    <property type="entry name" value="Sig_transdc_resp-reg_receiver"/>
</dbReference>
<dbReference type="Pfam" id="PF00072">
    <property type="entry name" value="Response_reg"/>
    <property type="match status" value="1"/>
</dbReference>
<feature type="domain" description="PAS" evidence="9">
    <location>
        <begin position="191"/>
        <end position="261"/>
    </location>
</feature>
<evidence type="ECO:0000313" key="11">
    <source>
        <dbReference type="EMBL" id="WKN40277.1"/>
    </source>
</evidence>
<evidence type="ECO:0000256" key="5">
    <source>
        <dbReference type="SAM" id="Coils"/>
    </source>
</evidence>
<accession>A0AA49JKF0</accession>
<evidence type="ECO:0000256" key="6">
    <source>
        <dbReference type="SAM" id="Phobius"/>
    </source>
</evidence>
<dbReference type="Pfam" id="PF25487">
    <property type="entry name" value="ETR1_N"/>
    <property type="match status" value="1"/>
</dbReference>
<dbReference type="InterPro" id="IPR000014">
    <property type="entry name" value="PAS"/>
</dbReference>
<dbReference type="SUPFAM" id="SSF52172">
    <property type="entry name" value="CheY-like"/>
    <property type="match status" value="1"/>
</dbReference>
<keyword evidence="3 4" id="KW-0597">Phosphoprotein</keyword>
<keyword evidence="6" id="KW-0812">Transmembrane</keyword>
<dbReference type="InterPro" id="IPR036641">
    <property type="entry name" value="HPT_dom_sf"/>
</dbReference>
<dbReference type="PRINTS" id="PR00344">
    <property type="entry name" value="BCTRLSENSOR"/>
</dbReference>
<dbReference type="InterPro" id="IPR011006">
    <property type="entry name" value="CheY-like_superfamily"/>
</dbReference>
<dbReference type="InterPro" id="IPR003661">
    <property type="entry name" value="HisK_dim/P_dom"/>
</dbReference>
<dbReference type="Gene3D" id="3.30.450.20">
    <property type="entry name" value="PAS domain"/>
    <property type="match status" value="1"/>
</dbReference>
<dbReference type="EC" id="2.7.13.3" evidence="2"/>
<dbReference type="Gene3D" id="3.30.565.10">
    <property type="entry name" value="Histidine kinase-like ATPase, C-terminal domain"/>
    <property type="match status" value="1"/>
</dbReference>
<keyword evidence="6" id="KW-1133">Transmembrane helix</keyword>
<dbReference type="AlphaFoldDB" id="A0AA49JKF0"/>
<feature type="domain" description="Response regulatory" evidence="8">
    <location>
        <begin position="578"/>
        <end position="695"/>
    </location>
</feature>
<keyword evidence="11" id="KW-0067">ATP-binding</keyword>
<dbReference type="Pfam" id="PF00512">
    <property type="entry name" value="HisKA"/>
    <property type="match status" value="1"/>
</dbReference>
<dbReference type="SUPFAM" id="SSF47384">
    <property type="entry name" value="Homodimeric domain of signal transducing histidine kinase"/>
    <property type="match status" value="1"/>
</dbReference>
<dbReference type="PROSITE" id="PS50110">
    <property type="entry name" value="RESPONSE_REGULATORY"/>
    <property type="match status" value="1"/>
</dbReference>
<organism evidence="11">
    <name type="scientific">Roseihalotalea indica</name>
    <dbReference type="NCBI Taxonomy" id="2867963"/>
    <lineage>
        <taxon>Bacteria</taxon>
        <taxon>Pseudomonadati</taxon>
        <taxon>Bacteroidota</taxon>
        <taxon>Cytophagia</taxon>
        <taxon>Cytophagales</taxon>
        <taxon>Catalimonadaceae</taxon>
        <taxon>Roseihalotalea</taxon>
    </lineage>
</organism>
<dbReference type="InterPro" id="IPR003594">
    <property type="entry name" value="HATPase_dom"/>
</dbReference>
<dbReference type="SMART" id="SM00091">
    <property type="entry name" value="PAS"/>
    <property type="match status" value="1"/>
</dbReference>
<keyword evidence="11" id="KW-0547">Nucleotide-binding</keyword>
<dbReference type="GO" id="GO:0006355">
    <property type="term" value="P:regulation of DNA-templated transcription"/>
    <property type="evidence" value="ECO:0007669"/>
    <property type="project" value="InterPro"/>
</dbReference>
<dbReference type="SMART" id="SM00387">
    <property type="entry name" value="HATPase_c"/>
    <property type="match status" value="1"/>
</dbReference>
<dbReference type="InterPro" id="IPR000700">
    <property type="entry name" value="PAS-assoc_C"/>
</dbReference>
<feature type="transmembrane region" description="Helical" evidence="6">
    <location>
        <begin position="31"/>
        <end position="56"/>
    </location>
</feature>
<protein>
    <recommendedName>
        <fullName evidence="2">histidine kinase</fullName>
        <ecNumber evidence="2">2.7.13.3</ecNumber>
    </recommendedName>
</protein>
<evidence type="ECO:0000259" key="8">
    <source>
        <dbReference type="PROSITE" id="PS50110"/>
    </source>
</evidence>
<evidence type="ECO:0000259" key="10">
    <source>
        <dbReference type="PROSITE" id="PS50113"/>
    </source>
</evidence>
<dbReference type="PANTHER" id="PTHR45339:SF3">
    <property type="entry name" value="HISTIDINE KINASE"/>
    <property type="match status" value="1"/>
</dbReference>
<dbReference type="Pfam" id="PF02518">
    <property type="entry name" value="HATPase_c"/>
    <property type="match status" value="1"/>
</dbReference>
<feature type="modified residue" description="4-aspartylphosphate" evidence="4">
    <location>
        <position position="627"/>
    </location>
</feature>
<dbReference type="GO" id="GO:0005886">
    <property type="term" value="C:plasma membrane"/>
    <property type="evidence" value="ECO:0007669"/>
    <property type="project" value="UniProtKB-SubCell"/>
</dbReference>
<keyword evidence="6" id="KW-0472">Membrane</keyword>
<dbReference type="FunFam" id="3.30.565.10:FF:000010">
    <property type="entry name" value="Sensor histidine kinase RcsC"/>
    <property type="match status" value="1"/>
</dbReference>
<evidence type="ECO:0000256" key="1">
    <source>
        <dbReference type="ARBA" id="ARBA00000085"/>
    </source>
</evidence>
<dbReference type="InterPro" id="IPR013767">
    <property type="entry name" value="PAS_fold"/>
</dbReference>
<evidence type="ECO:0000259" key="9">
    <source>
        <dbReference type="PROSITE" id="PS50112"/>
    </source>
</evidence>
<dbReference type="PROSITE" id="PS50112">
    <property type="entry name" value="PAS"/>
    <property type="match status" value="1"/>
</dbReference>
<reference evidence="11" key="1">
    <citation type="journal article" date="2023" name="Comput. Struct. Biotechnol. J.">
        <title>Discovery of a novel marine Bacteroidetes with a rich repertoire of carbohydrate-active enzymes.</title>
        <authorList>
            <person name="Chen B."/>
            <person name="Liu G."/>
            <person name="Chen Q."/>
            <person name="Wang H."/>
            <person name="Liu L."/>
            <person name="Tang K."/>
        </authorList>
    </citation>
    <scope>NUCLEOTIDE SEQUENCE</scope>
    <source>
        <strain evidence="11">TK19036</strain>
    </source>
</reference>
<dbReference type="InterPro" id="IPR036890">
    <property type="entry name" value="HATPase_C_sf"/>
</dbReference>
<dbReference type="InterPro" id="IPR036097">
    <property type="entry name" value="HisK_dim/P_sf"/>
</dbReference>
<dbReference type="Gene3D" id="1.20.120.160">
    <property type="entry name" value="HPT domain"/>
    <property type="match status" value="1"/>
</dbReference>
<comment type="catalytic activity">
    <reaction evidence="1">
        <text>ATP + protein L-histidine = ADP + protein N-phospho-L-histidine.</text>
        <dbReference type="EC" id="2.7.13.3"/>
    </reaction>
</comment>
<feature type="domain" description="Histidine kinase" evidence="7">
    <location>
        <begin position="333"/>
        <end position="554"/>
    </location>
</feature>
<dbReference type="GO" id="GO:0005524">
    <property type="term" value="F:ATP binding"/>
    <property type="evidence" value="ECO:0007669"/>
    <property type="project" value="UniProtKB-KW"/>
</dbReference>
<feature type="transmembrane region" description="Helical" evidence="6">
    <location>
        <begin position="68"/>
        <end position="91"/>
    </location>
</feature>
<dbReference type="InterPro" id="IPR004358">
    <property type="entry name" value="Sig_transdc_His_kin-like_C"/>
</dbReference>
<dbReference type="Gene3D" id="3.40.50.2300">
    <property type="match status" value="1"/>
</dbReference>
<dbReference type="SUPFAM" id="SSF55785">
    <property type="entry name" value="PYP-like sensor domain (PAS domain)"/>
    <property type="match status" value="1"/>
</dbReference>
<dbReference type="Pfam" id="PF00989">
    <property type="entry name" value="PAS"/>
    <property type="match status" value="1"/>
</dbReference>
<keyword evidence="5" id="KW-0175">Coiled coil</keyword>
<proteinExistence type="predicted"/>
<dbReference type="GO" id="GO:0000155">
    <property type="term" value="F:phosphorelay sensor kinase activity"/>
    <property type="evidence" value="ECO:0007669"/>
    <property type="project" value="InterPro"/>
</dbReference>
<dbReference type="NCBIfam" id="TIGR00229">
    <property type="entry name" value="sensory_box"/>
    <property type="match status" value="1"/>
</dbReference>
<dbReference type="SUPFAM" id="SSF47226">
    <property type="entry name" value="Histidine-containing phosphotransfer domain, HPT domain"/>
    <property type="match status" value="1"/>
</dbReference>
<evidence type="ECO:0000256" key="4">
    <source>
        <dbReference type="PROSITE-ProRule" id="PRU00169"/>
    </source>
</evidence>
<reference evidence="11" key="2">
    <citation type="journal article" date="2024" name="Antonie Van Leeuwenhoek">
        <title>Roseihalotalea indica gen. nov., sp. nov., a halophilic Bacteroidetes from mesopelagic Southwest Indian Ocean with higher carbohydrate metabolic potential.</title>
        <authorList>
            <person name="Chen B."/>
            <person name="Zhang M."/>
            <person name="Lin D."/>
            <person name="Ye J."/>
            <person name="Tang K."/>
        </authorList>
    </citation>
    <scope>NUCLEOTIDE SEQUENCE</scope>
    <source>
        <strain evidence="11">TK19036</strain>
    </source>
</reference>
<dbReference type="InterPro" id="IPR035965">
    <property type="entry name" value="PAS-like_dom_sf"/>
</dbReference>
<evidence type="ECO:0000256" key="3">
    <source>
        <dbReference type="ARBA" id="ARBA00022553"/>
    </source>
</evidence>
<dbReference type="PANTHER" id="PTHR45339">
    <property type="entry name" value="HYBRID SIGNAL TRANSDUCTION HISTIDINE KINASE J"/>
    <property type="match status" value="1"/>
</dbReference>
<evidence type="ECO:0000256" key="2">
    <source>
        <dbReference type="ARBA" id="ARBA00012438"/>
    </source>
</evidence>
<dbReference type="SUPFAM" id="SSF55874">
    <property type="entry name" value="ATPase domain of HSP90 chaperone/DNA topoisomerase II/histidine kinase"/>
    <property type="match status" value="1"/>
</dbReference>
<sequence length="837" mass="95395">MQVILDTITGLLTGEGFVPQGQAYSWQPDILWLHALSDGITGLSYFLIPVAIFFILRRRSDFQFSESTFWIFIAFIVSCGITHFIDIYTIWHPAYRLSGGMKAINAALSIITAVAIWPLIPKFAKASSTASLQKANAELQKQIDERVRVEQELQLHKDNLETLVQNRTQDLEETLLQLKHEIRDRQRAQGQVNFQASLLDQLDSAIMATDTHQRIVYWNKHAERLFGWQKEEALGRRTADLLFPKKDQQKGDRYHKILASKRWEGESNMLHRSGRIIPIHTNATHLTDEQGKNIGYALVCFDMTDHVKLERKLRKDKETAERAALAKQDFLSTMSHEIRTPLNVVVGMTRLLIDGNPKEEQLEYLKSLQFSANHLLVIINDILDFAKIEAGRIKLEKIGFSPKEVAEGITKAFTFRANEKNINLRIEWDDAIPERIVGDEVRLTQILNNLVGNAIKFTEQGFVSIHAKLLNKKDKKYEIRFEVRDTGIGIAKDRLQTIFQRYTQAESDTTRKFGGTGLGLTICKRLVELQGGLLQVRSKEGLGSTFSFTLLYDLDTKTPDKKVQPKKRLDTEKLKGINLLLVEDNPSNRMVATSFLHKVGVEVDTAEHGKIAVSAVQEKEYDIILMDLQMPVMDGCEATKAIRALGGNFEHKPIIALTADVVQGVKDRVFKCGMNDYLSKPFNPDELHYKIALNLNLIEPDETQEISDNSDDIVTLYQLIDKYNDDVKFVTNLLDSLRKSFQLLTEQVIDSADQKNLHELRRLTHKLLPSIKMVENHSLQEQLTGLKKALDKESTDESEVNQYVEAIRESSNKSIEYIDDLFTNIKKHKDQLTASNQ</sequence>
<dbReference type="CDD" id="cd17546">
    <property type="entry name" value="REC_hyHK_CKI1_RcsC-like"/>
    <property type="match status" value="1"/>
</dbReference>
<feature type="domain" description="PAC" evidence="10">
    <location>
        <begin position="263"/>
        <end position="315"/>
    </location>
</feature>
<dbReference type="CDD" id="cd00082">
    <property type="entry name" value="HisKA"/>
    <property type="match status" value="1"/>
</dbReference>
<dbReference type="SMART" id="SM00448">
    <property type="entry name" value="REC"/>
    <property type="match status" value="1"/>
</dbReference>
<dbReference type="PROSITE" id="PS50109">
    <property type="entry name" value="HIS_KIN"/>
    <property type="match status" value="1"/>
</dbReference>
<dbReference type="InterPro" id="IPR005467">
    <property type="entry name" value="His_kinase_dom"/>
</dbReference>
<dbReference type="PROSITE" id="PS50113">
    <property type="entry name" value="PAC"/>
    <property type="match status" value="1"/>
</dbReference>